<dbReference type="EMBL" id="JARQZJ010000033">
    <property type="protein sequence ID" value="KAK9875527.1"/>
    <property type="molecule type" value="Genomic_DNA"/>
</dbReference>
<gene>
    <name evidence="2" type="ORF">WA026_007916</name>
</gene>
<reference evidence="2 3" key="1">
    <citation type="submission" date="2023-03" db="EMBL/GenBank/DDBJ databases">
        <title>Genome insight into feeding habits of ladybird beetles.</title>
        <authorList>
            <person name="Li H.-S."/>
            <person name="Huang Y.-H."/>
            <person name="Pang H."/>
        </authorList>
    </citation>
    <scope>NUCLEOTIDE SEQUENCE [LARGE SCALE GENOMIC DNA]</scope>
    <source>
        <strain evidence="2">SYSU_2023b</strain>
        <tissue evidence="2">Whole body</tissue>
    </source>
</reference>
<sequence length="116" mass="13168">MNFIDKNVKNSGGPGKGAPYGRESPAVRSAIRDRSPVLEFTASWQCAYPSNNAGNAAVVPTFFIRPFYTCRSPAEFFETLDPFRTPTFRTRRKDRARLEFTNLLSQNYYDTTLLDS</sequence>
<feature type="region of interest" description="Disordered" evidence="1">
    <location>
        <begin position="1"/>
        <end position="26"/>
    </location>
</feature>
<organism evidence="2 3">
    <name type="scientific">Henosepilachna vigintioctopunctata</name>
    <dbReference type="NCBI Taxonomy" id="420089"/>
    <lineage>
        <taxon>Eukaryota</taxon>
        <taxon>Metazoa</taxon>
        <taxon>Ecdysozoa</taxon>
        <taxon>Arthropoda</taxon>
        <taxon>Hexapoda</taxon>
        <taxon>Insecta</taxon>
        <taxon>Pterygota</taxon>
        <taxon>Neoptera</taxon>
        <taxon>Endopterygota</taxon>
        <taxon>Coleoptera</taxon>
        <taxon>Polyphaga</taxon>
        <taxon>Cucujiformia</taxon>
        <taxon>Coccinelloidea</taxon>
        <taxon>Coccinellidae</taxon>
        <taxon>Epilachninae</taxon>
        <taxon>Epilachnini</taxon>
        <taxon>Henosepilachna</taxon>
    </lineage>
</organism>
<dbReference type="AlphaFoldDB" id="A0AAW1U4B3"/>
<accession>A0AAW1U4B3</accession>
<comment type="caution">
    <text evidence="2">The sequence shown here is derived from an EMBL/GenBank/DDBJ whole genome shotgun (WGS) entry which is preliminary data.</text>
</comment>
<name>A0AAW1U4B3_9CUCU</name>
<evidence type="ECO:0000313" key="2">
    <source>
        <dbReference type="EMBL" id="KAK9875527.1"/>
    </source>
</evidence>
<evidence type="ECO:0000256" key="1">
    <source>
        <dbReference type="SAM" id="MobiDB-lite"/>
    </source>
</evidence>
<dbReference type="Proteomes" id="UP001431783">
    <property type="component" value="Unassembled WGS sequence"/>
</dbReference>
<evidence type="ECO:0000313" key="3">
    <source>
        <dbReference type="Proteomes" id="UP001431783"/>
    </source>
</evidence>
<proteinExistence type="predicted"/>
<protein>
    <submittedName>
        <fullName evidence="2">Uncharacterized protein</fullName>
    </submittedName>
</protein>
<keyword evidence="3" id="KW-1185">Reference proteome</keyword>